<evidence type="ECO:0000256" key="1">
    <source>
        <dbReference type="ARBA" id="ARBA00006622"/>
    </source>
</evidence>
<evidence type="ECO:0000256" key="6">
    <source>
        <dbReference type="ARBA" id="ARBA00023004"/>
    </source>
</evidence>
<dbReference type="CDD" id="cd10548">
    <property type="entry name" value="cupin_CDO"/>
    <property type="match status" value="1"/>
</dbReference>
<evidence type="ECO:0000256" key="5">
    <source>
        <dbReference type="ARBA" id="ARBA00023002"/>
    </source>
</evidence>
<dbReference type="PANTHER" id="PTHR12918">
    <property type="entry name" value="CYSTEINE DIOXYGENASE"/>
    <property type="match status" value="1"/>
</dbReference>
<feature type="non-terminal residue" evidence="10">
    <location>
        <position position="287"/>
    </location>
</feature>
<proteinExistence type="inferred from homology"/>
<dbReference type="GO" id="GO:0017172">
    <property type="term" value="F:cysteine dioxygenase activity"/>
    <property type="evidence" value="ECO:0007669"/>
    <property type="project" value="UniProtKB-UniRule"/>
</dbReference>
<organism evidence="10 11">
    <name type="scientific">Lachnellula willkommii</name>
    <dbReference type="NCBI Taxonomy" id="215461"/>
    <lineage>
        <taxon>Eukaryota</taxon>
        <taxon>Fungi</taxon>
        <taxon>Dikarya</taxon>
        <taxon>Ascomycota</taxon>
        <taxon>Pezizomycotina</taxon>
        <taxon>Leotiomycetes</taxon>
        <taxon>Helotiales</taxon>
        <taxon>Lachnaceae</taxon>
        <taxon>Lachnellula</taxon>
    </lineage>
</organism>
<keyword evidence="5 9" id="KW-0560">Oxidoreductase</keyword>
<keyword evidence="3 8" id="KW-0479">Metal-binding</keyword>
<evidence type="ECO:0000313" key="10">
    <source>
        <dbReference type="EMBL" id="TVY87514.1"/>
    </source>
</evidence>
<dbReference type="InterPro" id="IPR011051">
    <property type="entry name" value="RmlC_Cupin_sf"/>
</dbReference>
<evidence type="ECO:0000256" key="7">
    <source>
        <dbReference type="PIRSR" id="PIRSR610300-50"/>
    </source>
</evidence>
<comment type="caution">
    <text evidence="10">The sequence shown here is derived from an EMBL/GenBank/DDBJ whole genome shotgun (WGS) entry which is preliminary data.</text>
</comment>
<evidence type="ECO:0000256" key="4">
    <source>
        <dbReference type="ARBA" id="ARBA00022964"/>
    </source>
</evidence>
<keyword evidence="11" id="KW-1185">Reference proteome</keyword>
<comment type="cofactor">
    <cofactor evidence="9">
        <name>Fe cation</name>
        <dbReference type="ChEBI" id="CHEBI:24875"/>
    </cofactor>
    <text evidence="9">Binds 1 Fe cation per subunit.</text>
</comment>
<feature type="binding site" evidence="8">
    <location>
        <position position="162"/>
    </location>
    <ligand>
        <name>Fe cation</name>
        <dbReference type="ChEBI" id="CHEBI:24875"/>
        <note>catalytic</note>
    </ligand>
</feature>
<dbReference type="GO" id="GO:0019448">
    <property type="term" value="P:L-cysteine catabolic process"/>
    <property type="evidence" value="ECO:0007669"/>
    <property type="project" value="TreeGrafter"/>
</dbReference>
<evidence type="ECO:0000256" key="3">
    <source>
        <dbReference type="ARBA" id="ARBA00022723"/>
    </source>
</evidence>
<name>A0A559M3J5_9HELO</name>
<sequence length="287" mass="31892">MSPLKSAASRALRSKLLAQNPRLFNKAKRSVGLAATARSEPNFPTPFISPGNLLDFHSSTITTPLPRGFPTTRPRERNENDFDGLIANLTQTLTTTRSRTPTLPALHQLMKSYTSDPAHWSRFAHVDPSKQYTRNLVYSVPGVFNLLLLVWNPGKESPVHDHADAHCLMKIMKGSLVESRFAIPSRPGEQGPLVQTARKEFGLNQVTYMADVLGLHAISNPHPTEHAMSLHLYTPPNAALRGCNVYDMRNGAVRHVRQDTYDSVGGESGSDTSLHEEDTNRFFGWGW</sequence>
<dbReference type="AlphaFoldDB" id="A0A559M3J5"/>
<dbReference type="PANTHER" id="PTHR12918:SF1">
    <property type="entry name" value="CYSTEINE DIOXYGENASE TYPE 1"/>
    <property type="match status" value="1"/>
</dbReference>
<gene>
    <name evidence="10" type="primary">CDO1_1</name>
    <name evidence="10" type="ORF">LAWI1_G005674</name>
</gene>
<protein>
    <recommendedName>
        <fullName evidence="2 9">Cysteine dioxygenase</fullName>
        <ecNumber evidence="2 9">1.13.11.20</ecNumber>
    </recommendedName>
</protein>
<reference evidence="10 11" key="1">
    <citation type="submission" date="2018-05" db="EMBL/GenBank/DDBJ databases">
        <title>Genome sequencing and assembly of the regulated plant pathogen Lachnellula willkommii and related sister species for the development of diagnostic species identification markers.</title>
        <authorList>
            <person name="Giroux E."/>
            <person name="Bilodeau G."/>
        </authorList>
    </citation>
    <scope>NUCLEOTIDE SEQUENCE [LARGE SCALE GENOMIC DNA]</scope>
    <source>
        <strain evidence="10 11">CBS 172.35</strain>
    </source>
</reference>
<feature type="binding site" evidence="8">
    <location>
        <position position="160"/>
    </location>
    <ligand>
        <name>Fe cation</name>
        <dbReference type="ChEBI" id="CHEBI:24875"/>
        <note>catalytic</note>
    </ligand>
</feature>
<dbReference type="EMBL" id="QGML01002375">
    <property type="protein sequence ID" value="TVY87514.1"/>
    <property type="molecule type" value="Genomic_DNA"/>
</dbReference>
<keyword evidence="6 8" id="KW-0408">Iron</keyword>
<dbReference type="GO" id="GO:0008198">
    <property type="term" value="F:ferrous iron binding"/>
    <property type="evidence" value="ECO:0007669"/>
    <property type="project" value="TreeGrafter"/>
</dbReference>
<evidence type="ECO:0000256" key="9">
    <source>
        <dbReference type="RuleBase" id="RU366010"/>
    </source>
</evidence>
<dbReference type="Proteomes" id="UP000315522">
    <property type="component" value="Unassembled WGS sequence"/>
</dbReference>
<evidence type="ECO:0000256" key="2">
    <source>
        <dbReference type="ARBA" id="ARBA00013133"/>
    </source>
</evidence>
<dbReference type="EC" id="1.13.11.20" evidence="2 9"/>
<dbReference type="Gene3D" id="2.60.120.10">
    <property type="entry name" value="Jelly Rolls"/>
    <property type="match status" value="1"/>
</dbReference>
<dbReference type="InterPro" id="IPR014710">
    <property type="entry name" value="RmlC-like_jellyroll"/>
</dbReference>
<accession>A0A559M3J5</accession>
<evidence type="ECO:0000256" key="8">
    <source>
        <dbReference type="PIRSR" id="PIRSR610300-51"/>
    </source>
</evidence>
<keyword evidence="4 9" id="KW-0223">Dioxygenase</keyword>
<dbReference type="SUPFAM" id="SSF51182">
    <property type="entry name" value="RmlC-like cupins"/>
    <property type="match status" value="1"/>
</dbReference>
<feature type="cross-link" description="3'-(S-cysteinyl)-tyrosine (Cys-Tyr)" evidence="7">
    <location>
        <begin position="167"/>
        <end position="233"/>
    </location>
</feature>
<comment type="similarity">
    <text evidence="1 9">Belongs to the cysteine dioxygenase family.</text>
</comment>
<feature type="binding site" evidence="8">
    <location>
        <position position="216"/>
    </location>
    <ligand>
        <name>Fe cation</name>
        <dbReference type="ChEBI" id="CHEBI:24875"/>
        <note>catalytic</note>
    </ligand>
</feature>
<evidence type="ECO:0000313" key="11">
    <source>
        <dbReference type="Proteomes" id="UP000315522"/>
    </source>
</evidence>
<dbReference type="Pfam" id="PF05995">
    <property type="entry name" value="CDO_I"/>
    <property type="match status" value="1"/>
</dbReference>
<keyword evidence="7" id="KW-0883">Thioether bond</keyword>
<comment type="catalytic activity">
    <reaction evidence="9">
        <text>L-cysteine + O2 = 3-sulfino-L-alanine + H(+)</text>
        <dbReference type="Rhea" id="RHEA:20441"/>
        <dbReference type="ChEBI" id="CHEBI:15378"/>
        <dbReference type="ChEBI" id="CHEBI:15379"/>
        <dbReference type="ChEBI" id="CHEBI:35235"/>
        <dbReference type="ChEBI" id="CHEBI:61085"/>
        <dbReference type="EC" id="1.13.11.20"/>
    </reaction>
</comment>
<dbReference type="InterPro" id="IPR010300">
    <property type="entry name" value="CDO_1"/>
</dbReference>